<name>A0A160T571_9CHLR</name>
<feature type="active site" description="Proton acceptor" evidence="1">
    <location>
        <position position="400"/>
    </location>
</feature>
<dbReference type="CDD" id="cd09604">
    <property type="entry name" value="M1_APN_like"/>
    <property type="match status" value="1"/>
</dbReference>
<dbReference type="EMBL" id="LN890655">
    <property type="protein sequence ID" value="CUS03830.2"/>
    <property type="molecule type" value="Genomic_DNA"/>
</dbReference>
<organism evidence="6 7">
    <name type="scientific">Candidatus Promineifilum breve</name>
    <dbReference type="NCBI Taxonomy" id="1806508"/>
    <lineage>
        <taxon>Bacteria</taxon>
        <taxon>Bacillati</taxon>
        <taxon>Chloroflexota</taxon>
        <taxon>Ardenticatenia</taxon>
        <taxon>Candidatus Promineifilales</taxon>
        <taxon>Candidatus Promineifilaceae</taxon>
        <taxon>Candidatus Promineifilum</taxon>
    </lineage>
</organism>
<keyword evidence="6" id="KW-0645">Protease</keyword>
<accession>A0A160T571</accession>
<feature type="binding site" evidence="2">
    <location>
        <position position="399"/>
    </location>
    <ligand>
        <name>Zn(2+)</name>
        <dbReference type="ChEBI" id="CHEBI:29105"/>
        <note>catalytic</note>
    </ligand>
</feature>
<keyword evidence="2" id="KW-0862">Zinc</keyword>
<dbReference type="InterPro" id="IPR027268">
    <property type="entry name" value="Peptidase_M4/M1_CTD_sf"/>
</dbReference>
<reference evidence="6" key="1">
    <citation type="submission" date="2016-01" db="EMBL/GenBank/DDBJ databases">
        <authorList>
            <person name="Mcilroy J.S."/>
            <person name="Karst M S."/>
            <person name="Albertsen M."/>
        </authorList>
    </citation>
    <scope>NUCLEOTIDE SEQUENCE</scope>
    <source>
        <strain evidence="6">Cfx-K</strain>
    </source>
</reference>
<dbReference type="SUPFAM" id="SSF63737">
    <property type="entry name" value="Leukotriene A4 hydrolase N-terminal domain"/>
    <property type="match status" value="1"/>
</dbReference>
<keyword evidence="2" id="KW-0479">Metal-binding</keyword>
<evidence type="ECO:0000313" key="7">
    <source>
        <dbReference type="Proteomes" id="UP000215027"/>
    </source>
</evidence>
<feature type="chain" id="PRO_5008240594" evidence="4">
    <location>
        <begin position="24"/>
        <end position="543"/>
    </location>
</feature>
<feature type="signal peptide" evidence="4">
    <location>
        <begin position="1"/>
        <end position="23"/>
    </location>
</feature>
<feature type="domain" description="Peptidase M1 membrane alanine aminopeptidase" evidence="5">
    <location>
        <begin position="329"/>
        <end position="536"/>
    </location>
</feature>
<dbReference type="GO" id="GO:0008237">
    <property type="term" value="F:metallopeptidase activity"/>
    <property type="evidence" value="ECO:0007669"/>
    <property type="project" value="InterPro"/>
</dbReference>
<feature type="region of interest" description="Disordered" evidence="3">
    <location>
        <begin position="36"/>
        <end position="81"/>
    </location>
</feature>
<protein>
    <submittedName>
        <fullName evidence="6">Peptidase M1 membrane alanine aminopeptidase</fullName>
    </submittedName>
</protein>
<dbReference type="GO" id="GO:0008270">
    <property type="term" value="F:zinc ion binding"/>
    <property type="evidence" value="ECO:0007669"/>
    <property type="project" value="InterPro"/>
</dbReference>
<evidence type="ECO:0000256" key="2">
    <source>
        <dbReference type="PIRSR" id="PIRSR634015-3"/>
    </source>
</evidence>
<dbReference type="InterPro" id="IPR042097">
    <property type="entry name" value="Aminopeptidase_N-like_N_sf"/>
</dbReference>
<keyword evidence="6" id="KW-0031">Aminopeptidase</keyword>
<feature type="compositionally biased region" description="Pro residues" evidence="3">
    <location>
        <begin position="55"/>
        <end position="70"/>
    </location>
</feature>
<dbReference type="Proteomes" id="UP000215027">
    <property type="component" value="Chromosome I"/>
</dbReference>
<dbReference type="KEGG" id="pbf:CFX0092_A1952"/>
<evidence type="ECO:0000313" key="6">
    <source>
        <dbReference type="EMBL" id="CUS03830.2"/>
    </source>
</evidence>
<dbReference type="Gene3D" id="1.10.390.10">
    <property type="entry name" value="Neutral Protease Domain 2"/>
    <property type="match status" value="1"/>
</dbReference>
<feature type="binding site" evidence="2">
    <location>
        <position position="403"/>
    </location>
    <ligand>
        <name>Zn(2+)</name>
        <dbReference type="ChEBI" id="CHEBI:29105"/>
        <note>catalytic</note>
    </ligand>
</feature>
<evidence type="ECO:0000256" key="3">
    <source>
        <dbReference type="SAM" id="MobiDB-lite"/>
    </source>
</evidence>
<dbReference type="SUPFAM" id="SSF55486">
    <property type="entry name" value="Metalloproteases ('zincins'), catalytic domain"/>
    <property type="match status" value="1"/>
</dbReference>
<proteinExistence type="predicted"/>
<keyword evidence="7" id="KW-1185">Reference proteome</keyword>
<dbReference type="PANTHER" id="PTHR45726:SF3">
    <property type="entry name" value="LEUKOTRIENE A-4 HYDROLASE"/>
    <property type="match status" value="1"/>
</dbReference>
<keyword evidence="6" id="KW-0378">Hydrolase</keyword>
<evidence type="ECO:0000259" key="5">
    <source>
        <dbReference type="Pfam" id="PF01433"/>
    </source>
</evidence>
<keyword evidence="4" id="KW-0732">Signal</keyword>
<dbReference type="InterPro" id="IPR034015">
    <property type="entry name" value="M1_LTA4H"/>
</dbReference>
<dbReference type="Pfam" id="PF01433">
    <property type="entry name" value="Peptidase_M1"/>
    <property type="match status" value="1"/>
</dbReference>
<sequence>MNRSLVALLLMLALLTACRAAPAALPTAVPTAAAPGEVATEQGSANELPTATIPPIAPEATPPADPPPAATQPSAVEPSAVQPPDRAVFAAGLIDAERAVLDDFPAAPIYQMAIEIDESLAIVRGRQTVFYTNLEDTPLDALYFHLHAKTLGGLITVTDVTVDGTAVIADDTINHLLRVPLPAPLAPGAATAVAMNFTTIVPTEIGRNYGVLAYYEEVLALAHFYPMLAVYDATGWNTVEPDVQGDLTYSDAAFFLVEVTAPANVTLVGSGAIVAETTQGDTQTITYAVGPARDFYLAAGDFAVTSATVGETTINSYAPSDMSQGAALALEVAAAALTSLNERLGSYPYTELDIVTTPTSALGIEYPGLIVGTLRMYDTELTSQSGMSYADILESTTAHEVNHQWFYNLVGNDQLDEPWLDESLTSYSTYRYYADRYGQEAADNYFNMFEGRWAMVEGEEIPVGMPVAEYEEAEYSAIVYGRGAVFLRLLEKTIGRETFDAFLRDYIQQFRWRVAGTAAFRALAEEHCACDLGPLFAAWVYEE</sequence>
<feature type="binding site" evidence="2">
    <location>
        <position position="422"/>
    </location>
    <ligand>
        <name>Zn(2+)</name>
        <dbReference type="ChEBI" id="CHEBI:29105"/>
        <note>catalytic</note>
    </ligand>
</feature>
<comment type="cofactor">
    <cofactor evidence="2">
        <name>Zn(2+)</name>
        <dbReference type="ChEBI" id="CHEBI:29105"/>
    </cofactor>
    <text evidence="2">Binds 1 zinc ion per subunit.</text>
</comment>
<evidence type="ECO:0000256" key="1">
    <source>
        <dbReference type="PIRSR" id="PIRSR634015-1"/>
    </source>
</evidence>
<evidence type="ECO:0000256" key="4">
    <source>
        <dbReference type="SAM" id="SignalP"/>
    </source>
</evidence>
<dbReference type="InterPro" id="IPR014782">
    <property type="entry name" value="Peptidase_M1_dom"/>
</dbReference>
<dbReference type="PROSITE" id="PS51257">
    <property type="entry name" value="PROKAR_LIPOPROTEIN"/>
    <property type="match status" value="1"/>
</dbReference>
<dbReference type="GO" id="GO:0004177">
    <property type="term" value="F:aminopeptidase activity"/>
    <property type="evidence" value="ECO:0007669"/>
    <property type="project" value="UniProtKB-KW"/>
</dbReference>
<feature type="active site" description="Proton donor" evidence="1">
    <location>
        <position position="480"/>
    </location>
</feature>
<dbReference type="OrthoDB" id="9814383at2"/>
<dbReference type="RefSeq" id="WP_095043266.1">
    <property type="nucleotide sequence ID" value="NZ_LN890655.1"/>
</dbReference>
<dbReference type="PANTHER" id="PTHR45726">
    <property type="entry name" value="LEUKOTRIENE A-4 HYDROLASE"/>
    <property type="match status" value="1"/>
</dbReference>
<dbReference type="AlphaFoldDB" id="A0A160T571"/>
<gene>
    <name evidence="6" type="ORF">CFX0092_A1952</name>
</gene>